<dbReference type="HOGENOM" id="CLU_009180_4_1_1"/>
<keyword evidence="1" id="KW-1133">Transmembrane helix</keyword>
<reference evidence="3" key="1">
    <citation type="journal article" date="2009" name="Rice">
        <title>De Novo Next Generation Sequencing of Plant Genomes.</title>
        <authorList>
            <person name="Rounsley S."/>
            <person name="Marri P.R."/>
            <person name="Yu Y."/>
            <person name="He R."/>
            <person name="Sisneros N."/>
            <person name="Goicoechea J.L."/>
            <person name="Lee S.J."/>
            <person name="Angelova A."/>
            <person name="Kudrna D."/>
            <person name="Luo M."/>
            <person name="Affourtit J."/>
            <person name="Desany B."/>
            <person name="Knight J."/>
            <person name="Niazi F."/>
            <person name="Egholm M."/>
            <person name="Wing R.A."/>
        </authorList>
    </citation>
    <scope>NUCLEOTIDE SEQUENCE [LARGE SCALE GENOMIC DNA]</scope>
    <source>
        <strain evidence="3">cv. IRGC 105608</strain>
    </source>
</reference>
<keyword evidence="1" id="KW-0472">Membrane</keyword>
<evidence type="ECO:0000313" key="4">
    <source>
        <dbReference type="Proteomes" id="UP000026960"/>
    </source>
</evidence>
<sequence length="510" mass="58547">MALKRASFTSLVGNFHPSPMTESSDREVEHEEYIQKARDFMKRNEEARSSSSNSNLKICQEDLGRLEKDLSIPDKLFVDFAYSYPNRLTKLESFWSLDADRIYEALCTGLSDTFDLLYSKVWQEEDQNRPHYQSANYFSLFVWLITAIVPIVSIGLFHSSQKEAYNVIDIKVTFILLYVTYFLEISTSLSWGYYSNNNGWSNVVFQHNLIGFLAHKKRHKKLMAIADCLQCKALLGQHEPCYSSKDITNLVSAHAKDGWMKCIMDVQSYWKFSDTRGHWTLERNECEDIVIRSSIEKPFDESIILWHLATDFCFHHEGASPDSDECAKLCRLISNYMMHLLFDNPEMLLPSSRRVLFTTAYNELDDILQGDDVSLLDEKELTQAIIGKAESANFGFIRDAWILAKELMQLGDEKMWEVIKGVWIEMLCFSAGRCRGYLHAKSLGTGGEYLTVVSLVMSHAGLETFAERQQRVKLRLSKEERVRIARQRIEAEKNKADGAASAEVKVVVSP</sequence>
<evidence type="ECO:0000259" key="2">
    <source>
        <dbReference type="Pfam" id="PF13968"/>
    </source>
</evidence>
<reference evidence="3" key="2">
    <citation type="submission" date="2015-03" db="UniProtKB">
        <authorList>
            <consortium name="EnsemblPlants"/>
        </authorList>
    </citation>
    <scope>IDENTIFICATION</scope>
</reference>
<accession>A0A0D3HW14</accession>
<dbReference type="AlphaFoldDB" id="A0A0D3HW14"/>
<protein>
    <recommendedName>
        <fullName evidence="2">DUF4220 domain-containing protein</fullName>
    </recommendedName>
</protein>
<evidence type="ECO:0000256" key="1">
    <source>
        <dbReference type="SAM" id="Phobius"/>
    </source>
</evidence>
<feature type="domain" description="DUF4220" evidence="2">
    <location>
        <begin position="40"/>
        <end position="187"/>
    </location>
</feature>
<dbReference type="Pfam" id="PF04578">
    <property type="entry name" value="DUF594"/>
    <property type="match status" value="1"/>
</dbReference>
<dbReference type="PANTHER" id="PTHR31325">
    <property type="entry name" value="OS01G0798800 PROTEIN-RELATED"/>
    <property type="match status" value="1"/>
</dbReference>
<dbReference type="PaxDb" id="65489-OBART12G16710.1"/>
<dbReference type="eggNOG" id="ENOG502RRR5">
    <property type="taxonomic scope" value="Eukaryota"/>
</dbReference>
<keyword evidence="1" id="KW-0812">Transmembrane</keyword>
<proteinExistence type="predicted"/>
<dbReference type="Pfam" id="PF13968">
    <property type="entry name" value="DUF4220"/>
    <property type="match status" value="1"/>
</dbReference>
<dbReference type="InterPro" id="IPR007658">
    <property type="entry name" value="DUF594"/>
</dbReference>
<evidence type="ECO:0000313" key="3">
    <source>
        <dbReference type="EnsemblPlants" id="OBART12G16710.1"/>
    </source>
</evidence>
<dbReference type="Gramene" id="OBART12G16710.1">
    <property type="protein sequence ID" value="OBART12G16710.1"/>
    <property type="gene ID" value="OBART12G16710"/>
</dbReference>
<keyword evidence="4" id="KW-1185">Reference proteome</keyword>
<organism evidence="3">
    <name type="scientific">Oryza barthii</name>
    <dbReference type="NCBI Taxonomy" id="65489"/>
    <lineage>
        <taxon>Eukaryota</taxon>
        <taxon>Viridiplantae</taxon>
        <taxon>Streptophyta</taxon>
        <taxon>Embryophyta</taxon>
        <taxon>Tracheophyta</taxon>
        <taxon>Spermatophyta</taxon>
        <taxon>Magnoliopsida</taxon>
        <taxon>Liliopsida</taxon>
        <taxon>Poales</taxon>
        <taxon>Poaceae</taxon>
        <taxon>BOP clade</taxon>
        <taxon>Oryzoideae</taxon>
        <taxon>Oryzeae</taxon>
        <taxon>Oryzinae</taxon>
        <taxon>Oryza</taxon>
    </lineage>
</organism>
<dbReference type="InterPro" id="IPR025315">
    <property type="entry name" value="DUF4220"/>
</dbReference>
<name>A0A0D3HW14_9ORYZ</name>
<feature type="transmembrane region" description="Helical" evidence="1">
    <location>
        <begin position="137"/>
        <end position="158"/>
    </location>
</feature>
<dbReference type="EnsemblPlants" id="OBART12G16710.1">
    <property type="protein sequence ID" value="OBART12G16710.1"/>
    <property type="gene ID" value="OBART12G16710"/>
</dbReference>
<dbReference type="STRING" id="65489.A0A0D3HW14"/>
<feature type="transmembrane region" description="Helical" evidence="1">
    <location>
        <begin position="164"/>
        <end position="183"/>
    </location>
</feature>
<dbReference type="Proteomes" id="UP000026960">
    <property type="component" value="Chromosome 12"/>
</dbReference>